<sequence>MPKKQDADFVAHMEDVLDVYSQPYDPQKPLICLDEKTYMMHADKVKPLPIKNKSPRKIDYEYERKGSCSIFGLIEPLTGKQYVDVRPTRTAVDFAEVVHHLVDDLYPQAEKIVLVMDNLNTHRISSLYKKYPPAEARRILDKLDIHYTPKHGSWLNIADKKRVCMSKVKRLKHM</sequence>
<dbReference type="InterPro" id="IPR038717">
    <property type="entry name" value="Tc1-like_DDE_dom"/>
</dbReference>
<organism evidence="2">
    <name type="scientific">Sporolactobacillus sp. Y61</name>
    <dbReference type="NCBI Taxonomy" id="3160863"/>
    <lineage>
        <taxon>Bacteria</taxon>
        <taxon>Bacillati</taxon>
        <taxon>Bacillota</taxon>
        <taxon>Bacilli</taxon>
        <taxon>Bacillales</taxon>
        <taxon>Sporolactobacillaceae</taxon>
        <taxon>Sporolactobacillus</taxon>
    </lineage>
</organism>
<dbReference type="NCBIfam" id="NF033545">
    <property type="entry name" value="transpos_IS630"/>
    <property type="match status" value="1"/>
</dbReference>
<dbReference type="RefSeq" id="WP_353949396.1">
    <property type="nucleotide sequence ID" value="NZ_CP159510.1"/>
</dbReference>
<evidence type="ECO:0000313" key="2">
    <source>
        <dbReference type="EMBL" id="XCJ18355.1"/>
    </source>
</evidence>
<dbReference type="AlphaFoldDB" id="A0AAU8IJD3"/>
<protein>
    <submittedName>
        <fullName evidence="2">IS630 family transposase</fullName>
    </submittedName>
</protein>
<accession>A0AAU8IJD3</accession>
<dbReference type="Pfam" id="PF13358">
    <property type="entry name" value="DDE_3"/>
    <property type="match status" value="1"/>
</dbReference>
<evidence type="ECO:0000259" key="1">
    <source>
        <dbReference type="Pfam" id="PF13358"/>
    </source>
</evidence>
<reference evidence="2" key="1">
    <citation type="submission" date="2024-06" db="EMBL/GenBank/DDBJ databases">
        <authorList>
            <person name="Fan A."/>
            <person name="Zhang F.Y."/>
            <person name="Zhang L."/>
        </authorList>
    </citation>
    <scope>NUCLEOTIDE SEQUENCE</scope>
    <source>
        <strain evidence="2">Y61</strain>
    </source>
</reference>
<dbReference type="EMBL" id="CP159510">
    <property type="protein sequence ID" value="XCJ18355.1"/>
    <property type="molecule type" value="Genomic_DNA"/>
</dbReference>
<name>A0AAU8IJD3_9BACL</name>
<gene>
    <name evidence="2" type="ORF">ABNN70_06905</name>
</gene>
<proteinExistence type="predicted"/>
<feature type="domain" description="Tc1-like transposase DDE" evidence="1">
    <location>
        <begin position="30"/>
        <end position="158"/>
    </location>
</feature>
<dbReference type="InterPro" id="IPR047655">
    <property type="entry name" value="Transpos_IS630-like"/>
</dbReference>